<evidence type="ECO:0000313" key="2">
    <source>
        <dbReference type="Proteomes" id="UP001574169"/>
    </source>
</evidence>
<gene>
    <name evidence="1" type="ORF">AAGV28_11410</name>
</gene>
<protein>
    <recommendedName>
        <fullName evidence="3">DUF3223 domain-containing protein</fullName>
    </recommendedName>
</protein>
<comment type="caution">
    <text evidence="1">The sequence shown here is derived from an EMBL/GenBank/DDBJ whole genome shotgun (WGS) entry which is preliminary data.</text>
</comment>
<keyword evidence="2" id="KW-1185">Reference proteome</keyword>
<proteinExistence type="predicted"/>
<dbReference type="EMBL" id="JBCFQL010000011">
    <property type="protein sequence ID" value="MFA9191975.1"/>
    <property type="molecule type" value="Genomic_DNA"/>
</dbReference>
<dbReference type="Gene3D" id="3.10.450.40">
    <property type="match status" value="1"/>
</dbReference>
<evidence type="ECO:0008006" key="3">
    <source>
        <dbReference type="Google" id="ProtNLM"/>
    </source>
</evidence>
<dbReference type="RefSeq" id="WP_373406940.1">
    <property type="nucleotide sequence ID" value="NZ_JBCFQL010000011.1"/>
</dbReference>
<organism evidence="1 2">
    <name type="scientific">Flavobacterium zubiriense</name>
    <dbReference type="NCBI Taxonomy" id="3138075"/>
    <lineage>
        <taxon>Bacteria</taxon>
        <taxon>Pseudomonadati</taxon>
        <taxon>Bacteroidota</taxon>
        <taxon>Flavobacteriia</taxon>
        <taxon>Flavobacteriales</taxon>
        <taxon>Flavobacteriaceae</taxon>
        <taxon>Flavobacterium</taxon>
    </lineage>
</organism>
<reference evidence="1 2" key="1">
    <citation type="submission" date="2024-04" db="EMBL/GenBank/DDBJ databases">
        <title>New Clade of Flavobacterium.</title>
        <authorList>
            <person name="Matos L."/>
            <person name="Proenca D.N."/>
            <person name="Fransisco R.M."/>
            <person name="Chung A.P."/>
            <person name="Maccario L."/>
            <person name="Sorensen S.J."/>
            <person name="Morais P.V."/>
        </authorList>
    </citation>
    <scope>NUCLEOTIDE SEQUENCE [LARGE SCALE GENOMIC DNA]</scope>
    <source>
        <strain evidence="1 2">FZUC8N2.13</strain>
    </source>
</reference>
<evidence type="ECO:0000313" key="1">
    <source>
        <dbReference type="EMBL" id="MFA9191975.1"/>
    </source>
</evidence>
<name>A0ABV4TEY0_9FLAO</name>
<accession>A0ABV4TEY0</accession>
<sequence length="247" mass="29581">MREIIKIGKQEFKFKKDALLYYKSILNSYHFEELLNKEHFNDILSLLEYDYAFEIEKYRRQGQKAYNIIEYSKIKNIKISKVQFNTKCFELLFEDSSSKQISYTYIINRPKITADSTFNIACRNTIIKDMNLVKRKYFETHSINGQVKCQETNEFSKWEDLVVDHRQPNTFSIIVDRFKEVSKIDLEKIEYFTDANNFLLFKNEELKEDFRNYHKQKATLRVVKKECNSSRAGMAKIKKNTKDLSID</sequence>
<dbReference type="Proteomes" id="UP001574169">
    <property type="component" value="Unassembled WGS sequence"/>
</dbReference>